<dbReference type="AlphaFoldDB" id="I3EHL1"/>
<comment type="subcellular location">
    <subcellularLocation>
        <location evidence="4">Nucleus</location>
    </subcellularLocation>
</comment>
<accession>I3EHL1</accession>
<feature type="DNA-binding region" description="Homeobox" evidence="4">
    <location>
        <begin position="153"/>
        <end position="215"/>
    </location>
</feature>
<dbReference type="InterPro" id="IPR009057">
    <property type="entry name" value="Homeodomain-like_sf"/>
</dbReference>
<dbReference type="VEuPathDB" id="MicrosporidiaDB:NEQG_01398"/>
<dbReference type="PANTHER" id="PTHR11850">
    <property type="entry name" value="HOMEOBOX PROTEIN TRANSCRIPTION FACTORS"/>
    <property type="match status" value="1"/>
</dbReference>
<organism evidence="7 8">
    <name type="scientific">Nematocida parisii (strain ERTm3)</name>
    <name type="common">Nematode killer fungus</name>
    <dbReference type="NCBI Taxonomy" id="935791"/>
    <lineage>
        <taxon>Eukaryota</taxon>
        <taxon>Fungi</taxon>
        <taxon>Fungi incertae sedis</taxon>
        <taxon>Microsporidia</taxon>
        <taxon>Nematocida</taxon>
    </lineage>
</organism>
<evidence type="ECO:0000313" key="7">
    <source>
        <dbReference type="EMBL" id="EIJ88708.1"/>
    </source>
</evidence>
<keyword evidence="2 4" id="KW-0371">Homeobox</keyword>
<sequence>MHCMDQKDYMEDQNETTKNVLEFVMRTIKQSIDSENISKDTLDKTVHCNILKIQNYIAQNIPTTKSPMLDMLLYNILLSYRRIIKKKISIASIIKKQNTDITYLITNLKDKLKEMPIEKVKMLSVSANEHKSKSVSNPEDNEAASSKVERHTHSGKRMNYPKTITKILKTWLSKHIDNPYPDEVEKKYLIYKTGLGNTQINNWFINARRRILPKLFQKQQSIEKYA</sequence>
<keyword evidence="3 4" id="KW-0539">Nucleus</keyword>
<dbReference type="EMBL" id="GL870878">
    <property type="protein sequence ID" value="EIJ88708.1"/>
    <property type="molecule type" value="Genomic_DNA"/>
</dbReference>
<dbReference type="InterPro" id="IPR050224">
    <property type="entry name" value="TALE_homeobox"/>
</dbReference>
<dbReference type="STRING" id="935791.I3EHL1"/>
<evidence type="ECO:0000256" key="5">
    <source>
        <dbReference type="SAM" id="MobiDB-lite"/>
    </source>
</evidence>
<keyword evidence="8" id="KW-1185">Reference proteome</keyword>
<dbReference type="Gene3D" id="1.10.10.60">
    <property type="entry name" value="Homeodomain-like"/>
    <property type="match status" value="1"/>
</dbReference>
<dbReference type="Proteomes" id="UP000002872">
    <property type="component" value="Unassembled WGS sequence"/>
</dbReference>
<dbReference type="SUPFAM" id="SSF46689">
    <property type="entry name" value="Homeodomain-like"/>
    <property type="match status" value="1"/>
</dbReference>
<feature type="region of interest" description="Disordered" evidence="5">
    <location>
        <begin position="128"/>
        <end position="156"/>
    </location>
</feature>
<dbReference type="InterPro" id="IPR001356">
    <property type="entry name" value="HD"/>
</dbReference>
<evidence type="ECO:0000313" key="8">
    <source>
        <dbReference type="Proteomes" id="UP000002872"/>
    </source>
</evidence>
<dbReference type="InParanoid" id="I3EHL1"/>
<keyword evidence="1 4" id="KW-0238">DNA-binding</keyword>
<evidence type="ECO:0000256" key="2">
    <source>
        <dbReference type="ARBA" id="ARBA00023155"/>
    </source>
</evidence>
<evidence type="ECO:0000256" key="1">
    <source>
        <dbReference type="ARBA" id="ARBA00023125"/>
    </source>
</evidence>
<dbReference type="CDD" id="cd00086">
    <property type="entry name" value="homeodomain"/>
    <property type="match status" value="1"/>
</dbReference>
<dbReference type="PROSITE" id="PS50071">
    <property type="entry name" value="HOMEOBOX_2"/>
    <property type="match status" value="1"/>
</dbReference>
<dbReference type="SMART" id="SM00389">
    <property type="entry name" value="HOX"/>
    <property type="match status" value="1"/>
</dbReference>
<reference evidence="7" key="1">
    <citation type="submission" date="2011-01" db="EMBL/GenBank/DDBJ databases">
        <title>The Genome Sequence of Nematocida parisii strain ERTm3.</title>
        <authorList>
            <consortium name="The Broad Institute Genome Sequencing Platform"/>
            <consortium name="The Broad Institute Genome Sequencing Center for Infectious Disease"/>
            <person name="Cuomo C."/>
            <person name="Troemel E."/>
            <person name="Young S.K."/>
            <person name="Zeng Q."/>
            <person name="Gargeya S."/>
            <person name="Fitzgerald M."/>
            <person name="Haas B."/>
            <person name="Abouelleil A."/>
            <person name="Alvarado L."/>
            <person name="Arachchi H.M."/>
            <person name="Berlin A."/>
            <person name="Chapman S.B."/>
            <person name="Gearin G."/>
            <person name="Goldberg J."/>
            <person name="Griggs A."/>
            <person name="Gujja S."/>
            <person name="Hansen M."/>
            <person name="Heiman D."/>
            <person name="Howarth C."/>
            <person name="Larimer J."/>
            <person name="Lui A."/>
            <person name="MacDonald P.J.P."/>
            <person name="McCowen C."/>
            <person name="Montmayeur A."/>
            <person name="Murphy C."/>
            <person name="Neiman D."/>
            <person name="Pearson M."/>
            <person name="Priest M."/>
            <person name="Roberts A."/>
            <person name="Saif S."/>
            <person name="Shea T."/>
            <person name="Sisk P."/>
            <person name="Stolte C."/>
            <person name="Sykes S."/>
            <person name="Wortman J."/>
            <person name="Nusbaum C."/>
            <person name="Birren B."/>
        </authorList>
    </citation>
    <scope>NUCLEOTIDE SEQUENCE</scope>
    <source>
        <strain evidence="7">ERTm3</strain>
    </source>
</reference>
<evidence type="ECO:0000256" key="4">
    <source>
        <dbReference type="PROSITE-ProRule" id="PRU00108"/>
    </source>
</evidence>
<feature type="domain" description="Homeobox" evidence="6">
    <location>
        <begin position="151"/>
        <end position="214"/>
    </location>
</feature>
<dbReference type="GO" id="GO:0006355">
    <property type="term" value="P:regulation of DNA-templated transcription"/>
    <property type="evidence" value="ECO:0007669"/>
    <property type="project" value="InterPro"/>
</dbReference>
<dbReference type="GO" id="GO:0005634">
    <property type="term" value="C:nucleus"/>
    <property type="evidence" value="ECO:0007669"/>
    <property type="project" value="UniProtKB-SubCell"/>
</dbReference>
<proteinExistence type="predicted"/>
<name>I3EHL1_NEMP3</name>
<evidence type="ECO:0000259" key="6">
    <source>
        <dbReference type="PROSITE" id="PS50071"/>
    </source>
</evidence>
<dbReference type="InterPro" id="IPR008422">
    <property type="entry name" value="KN_HD"/>
</dbReference>
<dbReference type="GO" id="GO:0003677">
    <property type="term" value="F:DNA binding"/>
    <property type="evidence" value="ECO:0007669"/>
    <property type="project" value="UniProtKB-UniRule"/>
</dbReference>
<evidence type="ECO:0000256" key="3">
    <source>
        <dbReference type="ARBA" id="ARBA00023242"/>
    </source>
</evidence>
<dbReference type="OrthoDB" id="10056939at2759"/>
<gene>
    <name evidence="7" type="ORF">NEQG_01398</name>
</gene>
<protein>
    <recommendedName>
        <fullName evidence="6">Homeobox domain-containing protein</fullName>
    </recommendedName>
</protein>
<dbReference type="HOGENOM" id="CLU_106819_0_0_1"/>
<dbReference type="Pfam" id="PF05920">
    <property type="entry name" value="Homeobox_KN"/>
    <property type="match status" value="1"/>
</dbReference>